<gene>
    <name evidence="2" type="ORF">ATY35_20945</name>
</gene>
<keyword evidence="3" id="KW-1185">Reference proteome</keyword>
<evidence type="ECO:0000313" key="2">
    <source>
        <dbReference type="EMBL" id="KYN90501.1"/>
    </source>
</evidence>
<protein>
    <submittedName>
        <fullName evidence="2">Uncharacterized protein</fullName>
    </submittedName>
</protein>
<keyword evidence="1" id="KW-1133">Transmembrane helix</keyword>
<organism evidence="2 3">
    <name type="scientific">Vibrio cidicii</name>
    <dbReference type="NCBI Taxonomy" id="1763883"/>
    <lineage>
        <taxon>Bacteria</taxon>
        <taxon>Pseudomonadati</taxon>
        <taxon>Pseudomonadota</taxon>
        <taxon>Gammaproteobacteria</taxon>
        <taxon>Vibrionales</taxon>
        <taxon>Vibrionaceae</taxon>
        <taxon>Vibrio</taxon>
    </lineage>
</organism>
<sequence length="70" mass="8270">MLIEEYITLGLFFDRKETEKDIVIVQKPYFYYLIIGAMVSYYVGVSFPNFSLLITVSTIFWLAFSLFFCN</sequence>
<comment type="caution">
    <text evidence="2">The sequence shown here is derived from an EMBL/GenBank/DDBJ whole genome shotgun (WGS) entry which is preliminary data.</text>
</comment>
<keyword evidence="1" id="KW-0812">Transmembrane</keyword>
<name>A0ABR5W837_9VIBR</name>
<feature type="transmembrane region" description="Helical" evidence="1">
    <location>
        <begin position="29"/>
        <end position="44"/>
    </location>
</feature>
<evidence type="ECO:0000313" key="3">
    <source>
        <dbReference type="Proteomes" id="UP000075609"/>
    </source>
</evidence>
<evidence type="ECO:0000256" key="1">
    <source>
        <dbReference type="SAM" id="Phobius"/>
    </source>
</evidence>
<keyword evidence="1" id="KW-0472">Membrane</keyword>
<accession>A0ABR5W837</accession>
<dbReference type="Proteomes" id="UP000075609">
    <property type="component" value="Unassembled WGS sequence"/>
</dbReference>
<proteinExistence type="predicted"/>
<dbReference type="EMBL" id="LOBP01000048">
    <property type="protein sequence ID" value="KYN90501.1"/>
    <property type="molecule type" value="Genomic_DNA"/>
</dbReference>
<reference evidence="2 3" key="1">
    <citation type="submission" date="2015-12" db="EMBL/GenBank/DDBJ databases">
        <authorList>
            <person name="Tarr C.L."/>
            <person name="Gladney L.M."/>
        </authorList>
    </citation>
    <scope>NUCLEOTIDE SEQUENCE [LARGE SCALE GENOMIC DNA]</scope>
    <source>
        <strain evidence="2 3">1048-83</strain>
    </source>
</reference>
<feature type="transmembrane region" description="Helical" evidence="1">
    <location>
        <begin position="50"/>
        <end position="69"/>
    </location>
</feature>